<name>A0A6J2TEE9_DROLE</name>
<reference evidence="3" key="1">
    <citation type="submission" date="2025-08" db="UniProtKB">
        <authorList>
            <consortium name="RefSeq"/>
        </authorList>
    </citation>
    <scope>IDENTIFICATION</scope>
    <source>
        <strain evidence="3">11010-0011.00</strain>
        <tissue evidence="3">Whole body</tissue>
    </source>
</reference>
<dbReference type="SMART" id="SM00587">
    <property type="entry name" value="CHK"/>
    <property type="match status" value="1"/>
</dbReference>
<dbReference type="OrthoDB" id="191037at2759"/>
<evidence type="ECO:0000313" key="3">
    <source>
        <dbReference type="RefSeq" id="XP_030373780.1"/>
    </source>
</evidence>
<proteinExistence type="predicted"/>
<dbReference type="InterPro" id="IPR015897">
    <property type="entry name" value="CHK_kinase-like"/>
</dbReference>
<keyword evidence="2" id="KW-1185">Reference proteome</keyword>
<dbReference type="Proteomes" id="UP000504634">
    <property type="component" value="Unplaced"/>
</dbReference>
<dbReference type="Gene3D" id="3.90.1200.10">
    <property type="match status" value="1"/>
</dbReference>
<protein>
    <submittedName>
        <fullName evidence="3">Uncharacterized protein LOC115623538</fullName>
    </submittedName>
</protein>
<dbReference type="SUPFAM" id="SSF56112">
    <property type="entry name" value="Protein kinase-like (PK-like)"/>
    <property type="match status" value="1"/>
</dbReference>
<evidence type="ECO:0000313" key="2">
    <source>
        <dbReference type="Proteomes" id="UP000504634"/>
    </source>
</evidence>
<accession>A0A6J2TEE9</accession>
<dbReference type="AlphaFoldDB" id="A0A6J2TEE9"/>
<dbReference type="PANTHER" id="PTHR11012">
    <property type="entry name" value="PROTEIN KINASE-LIKE DOMAIN-CONTAINING"/>
    <property type="match status" value="1"/>
</dbReference>
<dbReference type="Pfam" id="PF02958">
    <property type="entry name" value="EcKL"/>
    <property type="match status" value="1"/>
</dbReference>
<dbReference type="RefSeq" id="XP_030373780.1">
    <property type="nucleotide sequence ID" value="XM_030517920.1"/>
</dbReference>
<gene>
    <name evidence="3" type="primary">LOC115623538</name>
</gene>
<organism evidence="2 3">
    <name type="scientific">Drosophila lebanonensis</name>
    <name type="common">Fruit fly</name>
    <name type="synonym">Scaptodrosophila lebanonensis</name>
    <dbReference type="NCBI Taxonomy" id="7225"/>
    <lineage>
        <taxon>Eukaryota</taxon>
        <taxon>Metazoa</taxon>
        <taxon>Ecdysozoa</taxon>
        <taxon>Arthropoda</taxon>
        <taxon>Hexapoda</taxon>
        <taxon>Insecta</taxon>
        <taxon>Pterygota</taxon>
        <taxon>Neoptera</taxon>
        <taxon>Endopterygota</taxon>
        <taxon>Diptera</taxon>
        <taxon>Brachycera</taxon>
        <taxon>Muscomorpha</taxon>
        <taxon>Ephydroidea</taxon>
        <taxon>Drosophilidae</taxon>
        <taxon>Scaptodrosophila</taxon>
    </lineage>
</organism>
<feature type="domain" description="CHK kinase-like" evidence="1">
    <location>
        <begin position="136"/>
        <end position="328"/>
    </location>
</feature>
<dbReference type="GeneID" id="115623538"/>
<dbReference type="InterPro" id="IPR004119">
    <property type="entry name" value="EcKL"/>
</dbReference>
<sequence length="416" mass="47843">MATQTNGGSASKVPDWLKADLFEDVLKKTVNGYSKIKSFKADSGTGVGENYATIMLRVEIEVELEDGKTKSVSFMFKLPHQLERYKEMMEKTNIFDIERAMYSDIVPELEQLYRDVGVDVKFGAHSYDIKAPSDYVLLEDLRPKGFKNANRLEGLDVAHTECVLRKLAQWHAASAVRVATKGPYPEELTRGFFKEEHREMMADINKSMSGNFLKCCANYENASEYLEQVRAIKDKVTDEMFKMAKTDTNEFNALNHGDCWSNNIMFQYDAFGKIKETYLVDYQIPKYGTVTQDLYYFLLSSTKLEDKLSKFDYYIKFYHDNLIEHLKLLNYSKPLPKLRDLHLALLKYGTWGYCTVTGVMGAVLLDPTEAASFENFLSESEEGNDFKLLMFSNARYRKHMQLILPWLLNRGALEAS</sequence>
<dbReference type="InterPro" id="IPR011009">
    <property type="entry name" value="Kinase-like_dom_sf"/>
</dbReference>
<dbReference type="PANTHER" id="PTHR11012:SF6">
    <property type="entry name" value="CHK DOMAIN OV1-RELATED"/>
    <property type="match status" value="1"/>
</dbReference>
<evidence type="ECO:0000259" key="1">
    <source>
        <dbReference type="SMART" id="SM00587"/>
    </source>
</evidence>